<keyword evidence="3 5" id="KW-0560">Oxidoreductase</keyword>
<feature type="compositionally biased region" description="Basic residues" evidence="4">
    <location>
        <begin position="86"/>
        <end position="95"/>
    </location>
</feature>
<dbReference type="EC" id="1.3.1.106" evidence="5"/>
<dbReference type="OrthoDB" id="5183775at2"/>
<dbReference type="UniPathway" id="UPA00148"/>
<evidence type="ECO:0000256" key="4">
    <source>
        <dbReference type="SAM" id="MobiDB-lite"/>
    </source>
</evidence>
<keyword evidence="6" id="KW-1185">Reference proteome</keyword>
<feature type="compositionally biased region" description="Basic and acidic residues" evidence="4">
    <location>
        <begin position="1"/>
        <end position="17"/>
    </location>
</feature>
<proteinExistence type="predicted"/>
<evidence type="ECO:0000256" key="1">
    <source>
        <dbReference type="ARBA" id="ARBA00004953"/>
    </source>
</evidence>
<name>A0A4R1CGF6_9ACTN</name>
<feature type="compositionally biased region" description="Basic residues" evidence="4">
    <location>
        <begin position="103"/>
        <end position="118"/>
    </location>
</feature>
<organism evidence="5 6">
    <name type="scientific">Nocardioides jejuensis</name>
    <dbReference type="NCBI Taxonomy" id="2502782"/>
    <lineage>
        <taxon>Bacteria</taxon>
        <taxon>Bacillati</taxon>
        <taxon>Actinomycetota</taxon>
        <taxon>Actinomycetes</taxon>
        <taxon>Propionibacteriales</taxon>
        <taxon>Nocardioidaceae</taxon>
        <taxon>Nocardioides</taxon>
    </lineage>
</organism>
<dbReference type="PANTHER" id="PTHR36925:SF1">
    <property type="entry name" value="COBALT-PRECORRIN-6A REDUCTASE"/>
    <property type="match status" value="1"/>
</dbReference>
<dbReference type="AlphaFoldDB" id="A0A4R1CGF6"/>
<feature type="compositionally biased region" description="Low complexity" evidence="4">
    <location>
        <begin position="54"/>
        <end position="66"/>
    </location>
</feature>
<dbReference type="Proteomes" id="UP000295453">
    <property type="component" value="Unassembled WGS sequence"/>
</dbReference>
<reference evidence="5 6" key="1">
    <citation type="submission" date="2019-03" db="EMBL/GenBank/DDBJ databases">
        <authorList>
            <person name="Kim M.K.M."/>
        </authorList>
    </citation>
    <scope>NUCLEOTIDE SEQUENCE [LARGE SCALE GENOMIC DNA]</scope>
    <source>
        <strain evidence="5 6">18JY15-6</strain>
    </source>
</reference>
<dbReference type="Pfam" id="PF02571">
    <property type="entry name" value="CbiJ"/>
    <property type="match status" value="1"/>
</dbReference>
<sequence length="396" mass="42594">MRRDEGTRHRVDRRLTDGQRQAGLGHRADAGPGDEGDPRAGRPAAYGRTDQRQVGDVGVVAGVLGDAGHGPRAIRRERFDRQRERGRGRRQRDRHRVGELARQQRRVRRRGRRRRARTGRPAGAQAGAFELRGAPAGRRLGCLLARHARQPNDAATVAGVRILLLGGTSEARELATRLVASGHEVVSSLAGRVSNPDLPEGDVRVGGFGGPDGLAAYLTEEKVDALVDATHPFAEHISANAYAAAAQTGTMHLLLRRPGFPRHPEYVVVPDVHAAAEAITPGSTVFLTIGRQQVSAFGHVDAKFVIRAIDPPSVLPPHHVLVLDRGPFAFDEEIELMQRHGVDTLVTKDSGGAATAAKLEAASQLGLTVIVVARPAVPEGAHVVESVEQVMHQLVR</sequence>
<evidence type="ECO:0000313" key="6">
    <source>
        <dbReference type="Proteomes" id="UP000295453"/>
    </source>
</evidence>
<comment type="caution">
    <text evidence="5">The sequence shown here is derived from an EMBL/GenBank/DDBJ whole genome shotgun (WGS) entry which is preliminary data.</text>
</comment>
<dbReference type="PANTHER" id="PTHR36925">
    <property type="entry name" value="COBALT-PRECORRIN-6A REDUCTASE"/>
    <property type="match status" value="1"/>
</dbReference>
<dbReference type="GO" id="GO:0009236">
    <property type="term" value="P:cobalamin biosynthetic process"/>
    <property type="evidence" value="ECO:0007669"/>
    <property type="project" value="UniProtKB-UniPathway"/>
</dbReference>
<keyword evidence="2" id="KW-0169">Cobalamin biosynthesis</keyword>
<comment type="pathway">
    <text evidence="1">Cofactor biosynthesis; adenosylcobalamin biosynthesis.</text>
</comment>
<dbReference type="NCBIfam" id="TIGR00715">
    <property type="entry name" value="precor6x_red"/>
    <property type="match status" value="1"/>
</dbReference>
<feature type="compositionally biased region" description="Basic and acidic residues" evidence="4">
    <location>
        <begin position="74"/>
        <end position="85"/>
    </location>
</feature>
<evidence type="ECO:0000256" key="3">
    <source>
        <dbReference type="ARBA" id="ARBA00023002"/>
    </source>
</evidence>
<evidence type="ECO:0000313" key="5">
    <source>
        <dbReference type="EMBL" id="TCJ29435.1"/>
    </source>
</evidence>
<dbReference type="NCBIfam" id="NF005968">
    <property type="entry name" value="PRK08057.1-2"/>
    <property type="match status" value="1"/>
</dbReference>
<protein>
    <submittedName>
        <fullName evidence="5">Cobalt-precorrin-6A reductase</fullName>
        <ecNumber evidence="5">1.3.1.106</ecNumber>
    </submittedName>
</protein>
<gene>
    <name evidence="5" type="ORF">EPD65_06855</name>
</gene>
<dbReference type="PROSITE" id="PS51014">
    <property type="entry name" value="COBK_CBIJ"/>
    <property type="match status" value="1"/>
</dbReference>
<dbReference type="GO" id="GO:0016994">
    <property type="term" value="F:precorrin-6A reductase activity"/>
    <property type="evidence" value="ECO:0007669"/>
    <property type="project" value="InterPro"/>
</dbReference>
<accession>A0A4R1CGF6</accession>
<dbReference type="EMBL" id="SJZJ01000008">
    <property type="protein sequence ID" value="TCJ29435.1"/>
    <property type="molecule type" value="Genomic_DNA"/>
</dbReference>
<evidence type="ECO:0000256" key="2">
    <source>
        <dbReference type="ARBA" id="ARBA00022573"/>
    </source>
</evidence>
<dbReference type="InterPro" id="IPR003723">
    <property type="entry name" value="Precorrin-6x_reduct"/>
</dbReference>
<feature type="region of interest" description="Disordered" evidence="4">
    <location>
        <begin position="1"/>
        <end position="123"/>
    </location>
</feature>